<proteinExistence type="predicted"/>
<dbReference type="Proteomes" id="UP000265926">
    <property type="component" value="Unassembled WGS sequence"/>
</dbReference>
<keyword evidence="2" id="KW-1185">Reference proteome</keyword>
<dbReference type="PANTHER" id="PTHR37833">
    <property type="entry name" value="LIPOPROTEIN-RELATED"/>
    <property type="match status" value="1"/>
</dbReference>
<gene>
    <name evidence="1" type="ORF">D1614_21455</name>
</gene>
<dbReference type="RefSeq" id="WP_119440051.1">
    <property type="nucleotide sequence ID" value="NZ_QWGR01000019.1"/>
</dbReference>
<evidence type="ECO:0000313" key="2">
    <source>
        <dbReference type="Proteomes" id="UP000265926"/>
    </source>
</evidence>
<dbReference type="InterPro" id="IPR013783">
    <property type="entry name" value="Ig-like_fold"/>
</dbReference>
<evidence type="ECO:0000313" key="1">
    <source>
        <dbReference type="EMBL" id="RIJ45877.1"/>
    </source>
</evidence>
<accession>A0A399SV53</accession>
<dbReference type="PANTHER" id="PTHR37833:SF1">
    <property type="entry name" value="SIGNAL PEPTIDE PROTEIN"/>
    <property type="match status" value="1"/>
</dbReference>
<comment type="caution">
    <text evidence="1">The sequence shown here is derived from an EMBL/GenBank/DDBJ whole genome shotgun (WGS) entry which is preliminary data.</text>
</comment>
<dbReference type="EMBL" id="QWGR01000019">
    <property type="protein sequence ID" value="RIJ45877.1"/>
    <property type="molecule type" value="Genomic_DNA"/>
</dbReference>
<dbReference type="AlphaFoldDB" id="A0A399SV53"/>
<dbReference type="Pfam" id="PF07610">
    <property type="entry name" value="DUF1573"/>
    <property type="match status" value="1"/>
</dbReference>
<dbReference type="OrthoDB" id="826619at2"/>
<protein>
    <submittedName>
        <fullName evidence="1">DUF1573 domain-containing protein</fullName>
    </submittedName>
</protein>
<reference evidence="1 2" key="1">
    <citation type="submission" date="2018-08" db="EMBL/GenBank/DDBJ databases">
        <title>Pallidiluteibacterium maritimus gen. nov., sp. nov., isolated from coastal sediment.</title>
        <authorList>
            <person name="Zhou L.Y."/>
        </authorList>
    </citation>
    <scope>NUCLEOTIDE SEQUENCE [LARGE SCALE GENOMIC DNA]</scope>
    <source>
        <strain evidence="1 2">XSD2</strain>
    </source>
</reference>
<dbReference type="InterPro" id="IPR011467">
    <property type="entry name" value="DUF1573"/>
</dbReference>
<sequence>MRNIAGILILILAVSCSPGKKRQDKTSDQSVADKQTTIVFDTDVYDFGTLKAGEMVVCTFTFTNTGTADYRIENIETECGCIEVQFPQEAVKPGQKGNVEVEFDSSGMVGREYKTIEIHGNSKELKHLAIFAQVENDLLKIKY</sequence>
<dbReference type="PROSITE" id="PS51257">
    <property type="entry name" value="PROKAR_LIPOPROTEIN"/>
    <property type="match status" value="1"/>
</dbReference>
<name>A0A399SV53_9BACT</name>
<organism evidence="1 2">
    <name type="scientific">Maribellus luteus</name>
    <dbReference type="NCBI Taxonomy" id="2305463"/>
    <lineage>
        <taxon>Bacteria</taxon>
        <taxon>Pseudomonadati</taxon>
        <taxon>Bacteroidota</taxon>
        <taxon>Bacteroidia</taxon>
        <taxon>Marinilabiliales</taxon>
        <taxon>Prolixibacteraceae</taxon>
        <taxon>Maribellus</taxon>
    </lineage>
</organism>
<dbReference type="Gene3D" id="2.60.40.10">
    <property type="entry name" value="Immunoglobulins"/>
    <property type="match status" value="1"/>
</dbReference>